<gene>
    <name evidence="2" type="ORF">HMPREF9440_01186</name>
</gene>
<dbReference type="Proteomes" id="UP000004956">
    <property type="component" value="Unassembled WGS sequence"/>
</dbReference>
<organism evidence="2 3">
    <name type="scientific">Sutterella parvirubra YIT 11816</name>
    <dbReference type="NCBI Taxonomy" id="762967"/>
    <lineage>
        <taxon>Bacteria</taxon>
        <taxon>Pseudomonadati</taxon>
        <taxon>Pseudomonadota</taxon>
        <taxon>Betaproteobacteria</taxon>
        <taxon>Burkholderiales</taxon>
        <taxon>Sutterellaceae</taxon>
        <taxon>Sutterella</taxon>
    </lineage>
</organism>
<keyword evidence="1" id="KW-0472">Membrane</keyword>
<keyword evidence="1" id="KW-0812">Transmembrane</keyword>
<keyword evidence="1" id="KW-1133">Transmembrane helix</keyword>
<evidence type="ECO:0000313" key="2">
    <source>
        <dbReference type="EMBL" id="EHY31433.1"/>
    </source>
</evidence>
<sequence>MVHQKLHRFSPLFSLVFFAFVRFSAHVGSWSLRVLCVSVASS</sequence>
<keyword evidence="3" id="KW-1185">Reference proteome</keyword>
<evidence type="ECO:0000256" key="1">
    <source>
        <dbReference type="SAM" id="Phobius"/>
    </source>
</evidence>
<reference evidence="2 3" key="1">
    <citation type="submission" date="2011-11" db="EMBL/GenBank/DDBJ databases">
        <authorList>
            <person name="Weinstock G."/>
            <person name="Sodergren E."/>
            <person name="Clifton S."/>
            <person name="Fulton L."/>
            <person name="Fulton B."/>
            <person name="Courtney L."/>
            <person name="Fronick C."/>
            <person name="Harrison M."/>
            <person name="Strong C."/>
            <person name="Farmer C."/>
            <person name="Delahaunty K."/>
            <person name="Markovic C."/>
            <person name="Hall O."/>
            <person name="Minx P."/>
            <person name="Tomlinson C."/>
            <person name="Mitreva M."/>
            <person name="Hou S."/>
            <person name="Chen J."/>
            <person name="Wollam A."/>
            <person name="Pepin K.H."/>
            <person name="Johnson M."/>
            <person name="Bhonagiri V."/>
            <person name="Zhang X."/>
            <person name="Suruliraj S."/>
            <person name="Warren W."/>
            <person name="Chinwalla A."/>
            <person name="Mardis E.R."/>
            <person name="Wilson R.K."/>
        </authorList>
    </citation>
    <scope>NUCLEOTIDE SEQUENCE [LARGE SCALE GENOMIC DNA]</scope>
    <source>
        <strain evidence="2 3">YIT 11816</strain>
    </source>
</reference>
<comment type="caution">
    <text evidence="2">The sequence shown here is derived from an EMBL/GenBank/DDBJ whole genome shotgun (WGS) entry which is preliminary data.</text>
</comment>
<dbReference type="AlphaFoldDB" id="H3KEM1"/>
<dbReference type="PATRIC" id="fig|762967.3.peg.934"/>
<name>H3KEM1_9BURK</name>
<proteinExistence type="predicted"/>
<evidence type="ECO:0000313" key="3">
    <source>
        <dbReference type="Proteomes" id="UP000004956"/>
    </source>
</evidence>
<dbReference type="EMBL" id="AFBQ01000161">
    <property type="protein sequence ID" value="EHY31433.1"/>
    <property type="molecule type" value="Genomic_DNA"/>
</dbReference>
<dbReference type="HOGENOM" id="CLU_3258836_0_0_4"/>
<protein>
    <submittedName>
        <fullName evidence="2">Uncharacterized protein</fullName>
    </submittedName>
</protein>
<feature type="transmembrane region" description="Helical" evidence="1">
    <location>
        <begin position="12"/>
        <end position="32"/>
    </location>
</feature>
<accession>H3KEM1</accession>